<dbReference type="RefSeq" id="XP_004036787.1">
    <property type="nucleotide sequence ID" value="XM_004036739.1"/>
</dbReference>
<evidence type="ECO:0000256" key="2">
    <source>
        <dbReference type="ARBA" id="ARBA00022448"/>
    </source>
</evidence>
<dbReference type="GeneID" id="14908967"/>
<dbReference type="GO" id="GO:0005929">
    <property type="term" value="C:cilium"/>
    <property type="evidence" value="ECO:0007669"/>
    <property type="project" value="TreeGrafter"/>
</dbReference>
<gene>
    <name evidence="6" type="ORF">IMG5_070320</name>
</gene>
<dbReference type="GO" id="GO:0042953">
    <property type="term" value="P:lipoprotein transport"/>
    <property type="evidence" value="ECO:0007669"/>
    <property type="project" value="TreeGrafter"/>
</dbReference>
<dbReference type="GO" id="GO:0060271">
    <property type="term" value="P:cilium assembly"/>
    <property type="evidence" value="ECO:0007669"/>
    <property type="project" value="TreeGrafter"/>
</dbReference>
<dbReference type="SUPFAM" id="SSF81296">
    <property type="entry name" value="E set domains"/>
    <property type="match status" value="1"/>
</dbReference>
<accession>G0QPQ4</accession>
<evidence type="ECO:0000256" key="1">
    <source>
        <dbReference type="ARBA" id="ARBA00008102"/>
    </source>
</evidence>
<dbReference type="FunFam" id="2.70.50.40:FF:000003">
    <property type="entry name" value="UNC119 homologue, putative"/>
    <property type="match status" value="1"/>
</dbReference>
<feature type="domain" description="GMP phosphodiesterase delta subunit" evidence="5">
    <location>
        <begin position="28"/>
        <end position="189"/>
    </location>
</feature>
<evidence type="ECO:0000256" key="3">
    <source>
        <dbReference type="ARBA" id="ARBA00022927"/>
    </source>
</evidence>
<comment type="similarity">
    <text evidence="1">Belongs to the PDE6D/unc-119 family.</text>
</comment>
<dbReference type="InterPro" id="IPR051519">
    <property type="entry name" value="PDE6D_unc-119_myristoyl-bd"/>
</dbReference>
<dbReference type="eggNOG" id="KOG4037">
    <property type="taxonomic scope" value="Eukaryota"/>
</dbReference>
<dbReference type="PANTHER" id="PTHR12951">
    <property type="entry name" value="RETINAL PROTEIN 4"/>
    <property type="match status" value="1"/>
</dbReference>
<evidence type="ECO:0000256" key="4">
    <source>
        <dbReference type="ARBA" id="ARBA00023121"/>
    </source>
</evidence>
<reference evidence="6 7" key="1">
    <citation type="submission" date="2011-07" db="EMBL/GenBank/DDBJ databases">
        <authorList>
            <person name="Coyne R."/>
            <person name="Brami D."/>
            <person name="Johnson J."/>
            <person name="Hostetler J."/>
            <person name="Hannick L."/>
            <person name="Clark T."/>
            <person name="Cassidy-Hanley D."/>
            <person name="Inman J."/>
        </authorList>
    </citation>
    <scope>NUCLEOTIDE SEQUENCE [LARGE SCALE GENOMIC DNA]</scope>
    <source>
        <strain evidence="6 7">G5</strain>
    </source>
</reference>
<dbReference type="EMBL" id="GL983574">
    <property type="protein sequence ID" value="EGR32801.1"/>
    <property type="molecule type" value="Genomic_DNA"/>
</dbReference>
<protein>
    <recommendedName>
        <fullName evidence="5">GMP phosphodiesterase delta subunit domain-containing protein</fullName>
    </recommendedName>
</protein>
<dbReference type="GO" id="GO:0008289">
    <property type="term" value="F:lipid binding"/>
    <property type="evidence" value="ECO:0007669"/>
    <property type="project" value="UniProtKB-KW"/>
</dbReference>
<dbReference type="Pfam" id="PF05351">
    <property type="entry name" value="GMP_PDE_delta"/>
    <property type="match status" value="1"/>
</dbReference>
<name>G0QPQ4_ICHMU</name>
<dbReference type="STRING" id="857967.G0QPQ4"/>
<evidence type="ECO:0000313" key="6">
    <source>
        <dbReference type="EMBL" id="EGR32801.1"/>
    </source>
</evidence>
<keyword evidence="7" id="KW-1185">Reference proteome</keyword>
<keyword evidence="3" id="KW-0653">Protein transport</keyword>
<dbReference type="OMA" id="CLVMHNK"/>
<dbReference type="AlphaFoldDB" id="G0QPQ4"/>
<sequence length="206" mass="24924">MSDNYLQITPEIVRSYTKTTETFLCPLKANHYNIQFLSFRIRDMDTNKIFFQIQKEQASDEEQEILNNQELTKEEEEEWRTVRYHFGPEFFKIKTIGTQLQFSIGKKPIKNFLMIERHYFNDQIIQSYEFKFPFCIPDTVNDWESIYDVPILDEKLVQEMINSPWKTKSDSFYFVENELVMHNKAEYNYSPIDFSDDDEQNLDEHQ</sequence>
<keyword evidence="4" id="KW-0446">Lipid-binding</keyword>
<evidence type="ECO:0000259" key="5">
    <source>
        <dbReference type="Pfam" id="PF05351"/>
    </source>
</evidence>
<organism evidence="6 7">
    <name type="scientific">Ichthyophthirius multifiliis</name>
    <name type="common">White spot disease agent</name>
    <name type="synonym">Ich</name>
    <dbReference type="NCBI Taxonomy" id="5932"/>
    <lineage>
        <taxon>Eukaryota</taxon>
        <taxon>Sar</taxon>
        <taxon>Alveolata</taxon>
        <taxon>Ciliophora</taxon>
        <taxon>Intramacronucleata</taxon>
        <taxon>Oligohymenophorea</taxon>
        <taxon>Hymenostomatida</taxon>
        <taxon>Ophryoglenina</taxon>
        <taxon>Ichthyophthirius</taxon>
    </lineage>
</organism>
<dbReference type="InterPro" id="IPR037036">
    <property type="entry name" value="PDED_dom_sf"/>
</dbReference>
<dbReference type="InParanoid" id="G0QPQ4"/>
<dbReference type="InterPro" id="IPR008015">
    <property type="entry name" value="PDED_dom"/>
</dbReference>
<dbReference type="Gene3D" id="2.70.50.40">
    <property type="entry name" value="GMP phosphodiesterase, delta subunit"/>
    <property type="match status" value="1"/>
</dbReference>
<keyword evidence="2" id="KW-0813">Transport</keyword>
<dbReference type="PANTHER" id="PTHR12951:SF1">
    <property type="entry name" value="PROTEIN UNC-119 HOMOLOG"/>
    <property type="match status" value="1"/>
</dbReference>
<dbReference type="InterPro" id="IPR014756">
    <property type="entry name" value="Ig_E-set"/>
</dbReference>
<evidence type="ECO:0000313" key="7">
    <source>
        <dbReference type="Proteomes" id="UP000008983"/>
    </source>
</evidence>
<proteinExistence type="inferred from homology"/>
<dbReference type="Proteomes" id="UP000008983">
    <property type="component" value="Unassembled WGS sequence"/>
</dbReference>
<dbReference type="OrthoDB" id="10248777at2759"/>